<protein>
    <submittedName>
        <fullName evidence="1">Anaerobic ribonucleoside triphosphate reductase activating protein</fullName>
        <ecNumber evidence="1">1.97.1.-</ecNumber>
    </submittedName>
</protein>
<dbReference type="EC" id="1.97.1.-" evidence="1"/>
<organism evidence="1 2">
    <name type="scientific">Aliarcobacter cibarius</name>
    <dbReference type="NCBI Taxonomy" id="255507"/>
    <lineage>
        <taxon>Bacteria</taxon>
        <taxon>Pseudomonadati</taxon>
        <taxon>Campylobacterota</taxon>
        <taxon>Epsilonproteobacteria</taxon>
        <taxon>Campylobacterales</taxon>
        <taxon>Arcobacteraceae</taxon>
        <taxon>Aliarcobacter</taxon>
    </lineage>
</organism>
<dbReference type="SUPFAM" id="SSF102114">
    <property type="entry name" value="Radical SAM enzymes"/>
    <property type="match status" value="1"/>
</dbReference>
<sequence>MHDLRPFCRELKKMKFKVKLDTNGLNLKRIKELIDEKLIDFISLDFKATRDKFKIVTSKNSYDTFLNTLKYLINIKFPFELRTTVNRDLLDEKDINNIIEVVFCIGYNNIFYIQKFLQTESNIGNITQTKFINEDLIRKDLLKIEFRN</sequence>
<name>A0A7L5JPU8_9BACT</name>
<dbReference type="Proteomes" id="UP000509513">
    <property type="component" value="Chromosome"/>
</dbReference>
<gene>
    <name evidence="1" type="primary">nrdG</name>
    <name evidence="1" type="ORF">ACBT_1354</name>
</gene>
<evidence type="ECO:0000313" key="1">
    <source>
        <dbReference type="EMBL" id="QKJ27263.1"/>
    </source>
</evidence>
<keyword evidence="1" id="KW-0560">Oxidoreductase</keyword>
<dbReference type="EMBL" id="CP054051">
    <property type="protein sequence ID" value="QKJ27263.1"/>
    <property type="molecule type" value="Genomic_DNA"/>
</dbReference>
<dbReference type="InterPro" id="IPR013785">
    <property type="entry name" value="Aldolase_TIM"/>
</dbReference>
<dbReference type="Gene3D" id="3.20.20.70">
    <property type="entry name" value="Aldolase class I"/>
    <property type="match status" value="1"/>
</dbReference>
<dbReference type="InterPro" id="IPR058240">
    <property type="entry name" value="rSAM_sf"/>
</dbReference>
<dbReference type="AlphaFoldDB" id="A0A7L5JPU8"/>
<dbReference type="KEGG" id="acib:ACBT_1354"/>
<dbReference type="GO" id="GO:0016491">
    <property type="term" value="F:oxidoreductase activity"/>
    <property type="evidence" value="ECO:0007669"/>
    <property type="project" value="UniProtKB-KW"/>
</dbReference>
<proteinExistence type="predicted"/>
<reference evidence="1 2" key="1">
    <citation type="submission" date="2020-05" db="EMBL/GenBank/DDBJ databases">
        <title>Complete genome sequencing of Campylobacter and Arcobacter type strains.</title>
        <authorList>
            <person name="Miller W.G."/>
            <person name="Yee E."/>
        </authorList>
    </citation>
    <scope>NUCLEOTIDE SEQUENCE [LARGE SCALE GENOMIC DNA]</scope>
    <source>
        <strain evidence="1 2">LMG 21996</strain>
    </source>
</reference>
<evidence type="ECO:0000313" key="2">
    <source>
        <dbReference type="Proteomes" id="UP000509513"/>
    </source>
</evidence>
<accession>A0A7L5JPU8</accession>